<dbReference type="FunFam" id="3.30.460.10:FF:000035">
    <property type="entry name" value="Poly(A) polymerase I"/>
    <property type="match status" value="1"/>
</dbReference>
<organism evidence="13 14">
    <name type="scientific">Pseudidiomarina taiwanensis</name>
    <dbReference type="NCBI Taxonomy" id="337250"/>
    <lineage>
        <taxon>Bacteria</taxon>
        <taxon>Pseudomonadati</taxon>
        <taxon>Pseudomonadota</taxon>
        <taxon>Gammaproteobacteria</taxon>
        <taxon>Alteromonadales</taxon>
        <taxon>Idiomarinaceae</taxon>
        <taxon>Pseudidiomarina</taxon>
    </lineage>
</organism>
<dbReference type="RefSeq" id="WP_126828379.1">
    <property type="nucleotide sequence ID" value="NZ_PIQG01000005.1"/>
</dbReference>
<feature type="compositionally biased region" description="Low complexity" evidence="9">
    <location>
        <begin position="420"/>
        <end position="435"/>
    </location>
</feature>
<feature type="domain" description="Poly A polymerase head" evidence="10">
    <location>
        <begin position="55"/>
        <end position="187"/>
    </location>
</feature>
<evidence type="ECO:0000313" key="14">
    <source>
        <dbReference type="Proteomes" id="UP000288279"/>
    </source>
</evidence>
<keyword evidence="2 7" id="KW-0808">Transferase</keyword>
<dbReference type="EC" id="2.7.7.19" evidence="7"/>
<evidence type="ECO:0000256" key="9">
    <source>
        <dbReference type="SAM" id="MobiDB-lite"/>
    </source>
</evidence>
<dbReference type="GO" id="GO:0005524">
    <property type="term" value="F:ATP binding"/>
    <property type="evidence" value="ECO:0007669"/>
    <property type="project" value="UniProtKB-UniRule"/>
</dbReference>
<dbReference type="AlphaFoldDB" id="A0A432ZCW4"/>
<name>A0A432ZCW4_9GAMM</name>
<dbReference type="InterPro" id="IPR043519">
    <property type="entry name" value="NT_sf"/>
</dbReference>
<keyword evidence="6 7" id="KW-0804">Transcription</keyword>
<feature type="domain" description="Polymerase A arginine-rich C-terminal" evidence="11">
    <location>
        <begin position="331"/>
        <end position="450"/>
    </location>
</feature>
<feature type="active site" evidence="7">
    <location>
        <position position="156"/>
    </location>
</feature>
<dbReference type="InterPro" id="IPR002646">
    <property type="entry name" value="PolA_pol_head_dom"/>
</dbReference>
<dbReference type="CDD" id="cd05398">
    <property type="entry name" value="NT_ClassII-CCAase"/>
    <property type="match status" value="1"/>
</dbReference>
<dbReference type="Pfam" id="PF12627">
    <property type="entry name" value="PolyA_pol_RNAbd"/>
    <property type="match status" value="1"/>
</dbReference>
<sequence>MAKRALSKPSGSDRPNNILSKPIIIPRAKHPITRKAIPQTALKVLYRLKDAGFEAYLVGGCVRDLMLGIEPKDFDVATNATPEQVRGLFRNCRLVGRRFRLAHIVFGREIIEVATFRGHHDEAQQSNDKIAKADAKGMLVRDNVYGTIEEDAERRDFTCNALYYNIADFAVYDFANGVADLEQGILRMIGEPQQRYREDPVRMLRAVRFATKLGMRLADDVAQPIRELAPLLQHIPAARLFEESLKLFTAGKAVANFEMLSEYQLFQQLFPILKNDLKLTDAAPYQMVRQTFQDTDERIRNQQRITPAYLYAALLWWPLQARMEQLMAESGLPPVDAMNIAAADVIGKQVQTIAIPKRFSIPAREIWQLQQRLARAKGRRVEQLLGHPRFRAGYDFLLLRSKTAPAAEQAELSKLAQFWTQQQQTGTAPAQPAAATKKRRGRRGGRKRSASSRNKAT</sequence>
<feature type="region of interest" description="Disordered" evidence="9">
    <location>
        <begin position="419"/>
        <end position="457"/>
    </location>
</feature>
<dbReference type="Pfam" id="PF01743">
    <property type="entry name" value="PolyA_pol"/>
    <property type="match status" value="1"/>
</dbReference>
<dbReference type="EMBL" id="PIQG01000005">
    <property type="protein sequence ID" value="RUO75739.1"/>
    <property type="molecule type" value="Genomic_DNA"/>
</dbReference>
<dbReference type="GO" id="GO:1990817">
    <property type="term" value="F:poly(A) RNA polymerase activity"/>
    <property type="evidence" value="ECO:0007669"/>
    <property type="project" value="UniProtKB-UniRule"/>
</dbReference>
<evidence type="ECO:0000256" key="8">
    <source>
        <dbReference type="RuleBase" id="RU003953"/>
    </source>
</evidence>
<comment type="similarity">
    <text evidence="7 8">Belongs to the tRNA nucleotidyltransferase/poly(A) polymerase family.</text>
</comment>
<dbReference type="Gene3D" id="3.30.460.10">
    <property type="entry name" value="Beta Polymerase, domain 2"/>
    <property type="match status" value="1"/>
</dbReference>
<evidence type="ECO:0000259" key="11">
    <source>
        <dbReference type="Pfam" id="PF12626"/>
    </source>
</evidence>
<accession>A0A432ZCW4</accession>
<feature type="active site" evidence="7">
    <location>
        <position position="75"/>
    </location>
</feature>
<dbReference type="SUPFAM" id="SSF81301">
    <property type="entry name" value="Nucleotidyltransferase"/>
    <property type="match status" value="1"/>
</dbReference>
<evidence type="ECO:0000259" key="10">
    <source>
        <dbReference type="Pfam" id="PF01743"/>
    </source>
</evidence>
<dbReference type="GO" id="GO:0006397">
    <property type="term" value="P:mRNA processing"/>
    <property type="evidence" value="ECO:0007669"/>
    <property type="project" value="UniProtKB-KW"/>
</dbReference>
<keyword evidence="1 7" id="KW-0507">mRNA processing</keyword>
<evidence type="ECO:0000256" key="1">
    <source>
        <dbReference type="ARBA" id="ARBA00022664"/>
    </source>
</evidence>
<reference evidence="13 14" key="1">
    <citation type="journal article" date="2011" name="Front. Microbiol.">
        <title>Genomic signatures of strain selection and enhancement in Bacillus atrophaeus var. globigii, a historical biowarfare simulant.</title>
        <authorList>
            <person name="Gibbons H.S."/>
            <person name="Broomall S.M."/>
            <person name="McNew L.A."/>
            <person name="Daligault H."/>
            <person name="Chapman C."/>
            <person name="Bruce D."/>
            <person name="Karavis M."/>
            <person name="Krepps M."/>
            <person name="McGregor P.A."/>
            <person name="Hong C."/>
            <person name="Park K.H."/>
            <person name="Akmal A."/>
            <person name="Feldman A."/>
            <person name="Lin J.S."/>
            <person name="Chang W.E."/>
            <person name="Higgs B.W."/>
            <person name="Demirev P."/>
            <person name="Lindquist J."/>
            <person name="Liem A."/>
            <person name="Fochler E."/>
            <person name="Read T.D."/>
            <person name="Tapia R."/>
            <person name="Johnson S."/>
            <person name="Bishop-Lilly K.A."/>
            <person name="Detter C."/>
            <person name="Han C."/>
            <person name="Sozhamannan S."/>
            <person name="Rosenzweig C.N."/>
            <person name="Skowronski E.W."/>
        </authorList>
    </citation>
    <scope>NUCLEOTIDE SEQUENCE [LARGE SCALE GENOMIC DNA]</scope>
    <source>
        <strain evidence="13 14">PIT1</strain>
    </source>
</reference>
<keyword evidence="3 7" id="KW-0547">Nucleotide-binding</keyword>
<feature type="active site" evidence="7">
    <location>
        <position position="73"/>
    </location>
</feature>
<keyword evidence="5 7" id="KW-0694">RNA-binding</keyword>
<comment type="caution">
    <text evidence="13">The sequence shown here is derived from an EMBL/GenBank/DDBJ whole genome shotgun (WGS) entry which is preliminary data.</text>
</comment>
<protein>
    <recommendedName>
        <fullName evidence="7">Poly(A) polymerase I</fullName>
        <shortName evidence="7">PAP I</shortName>
        <ecNumber evidence="7">2.7.7.19</ecNumber>
    </recommendedName>
</protein>
<proteinExistence type="inferred from homology"/>
<feature type="domain" description="tRNA nucleotidyltransferase/poly(A) polymerase RNA and SrmB- binding" evidence="12">
    <location>
        <begin position="214"/>
        <end position="275"/>
    </location>
</feature>
<dbReference type="GO" id="GO:0003723">
    <property type="term" value="F:RNA binding"/>
    <property type="evidence" value="ECO:0007669"/>
    <property type="project" value="UniProtKB-UniRule"/>
</dbReference>
<evidence type="ECO:0000259" key="12">
    <source>
        <dbReference type="Pfam" id="PF12627"/>
    </source>
</evidence>
<dbReference type="SUPFAM" id="SSF81891">
    <property type="entry name" value="Poly A polymerase C-terminal region-like"/>
    <property type="match status" value="1"/>
</dbReference>
<dbReference type="HAMAP" id="MF_00957">
    <property type="entry name" value="PolyA_pol"/>
    <property type="match status" value="1"/>
</dbReference>
<dbReference type="Pfam" id="PF12626">
    <property type="entry name" value="PolyA_pol_arg_C"/>
    <property type="match status" value="1"/>
</dbReference>
<evidence type="ECO:0000256" key="4">
    <source>
        <dbReference type="ARBA" id="ARBA00022840"/>
    </source>
</evidence>
<evidence type="ECO:0000256" key="6">
    <source>
        <dbReference type="ARBA" id="ARBA00023163"/>
    </source>
</evidence>
<dbReference type="InterPro" id="IPR052191">
    <property type="entry name" value="tRNA_ntf/polyA_polymerase_I"/>
</dbReference>
<dbReference type="NCBIfam" id="TIGR01942">
    <property type="entry name" value="pcnB"/>
    <property type="match status" value="1"/>
</dbReference>
<keyword evidence="13" id="KW-0548">Nucleotidyltransferase</keyword>
<dbReference type="OrthoDB" id="9805698at2"/>
<evidence type="ECO:0000256" key="7">
    <source>
        <dbReference type="HAMAP-Rule" id="MF_00957"/>
    </source>
</evidence>
<dbReference type="GO" id="GO:0043633">
    <property type="term" value="P:polyadenylation-dependent RNA catabolic process"/>
    <property type="evidence" value="ECO:0007669"/>
    <property type="project" value="InterPro"/>
</dbReference>
<keyword evidence="14" id="KW-1185">Reference proteome</keyword>
<feature type="compositionally biased region" description="Basic residues" evidence="9">
    <location>
        <begin position="436"/>
        <end position="457"/>
    </location>
</feature>
<dbReference type="PANTHER" id="PTHR43051:SF1">
    <property type="entry name" value="POLYNUCLEOTIDE ADENYLYLTRANSFERASE FAMILY PROTEIN"/>
    <property type="match status" value="1"/>
</dbReference>
<dbReference type="InterPro" id="IPR025866">
    <property type="entry name" value="PolyA_pol_arg_C_dom"/>
</dbReference>
<gene>
    <name evidence="7" type="primary">pcnB</name>
    <name evidence="13" type="ORF">CWI83_09320</name>
</gene>
<keyword evidence="4 7" id="KW-0067">ATP-binding</keyword>
<evidence type="ECO:0000256" key="2">
    <source>
        <dbReference type="ARBA" id="ARBA00022679"/>
    </source>
</evidence>
<comment type="function">
    <text evidence="7">Adds poly(A) tail to the 3' end of many RNAs, which usually targets these RNAs for decay. Plays a significant role in the global control of gene expression, through influencing the rate of transcript degradation, and in the general RNA quality control.</text>
</comment>
<dbReference type="InterPro" id="IPR032828">
    <property type="entry name" value="PolyA_RNA-bd"/>
</dbReference>
<evidence type="ECO:0000313" key="13">
    <source>
        <dbReference type="EMBL" id="RUO75739.1"/>
    </source>
</evidence>
<evidence type="ECO:0000256" key="5">
    <source>
        <dbReference type="ARBA" id="ARBA00022884"/>
    </source>
</evidence>
<dbReference type="PANTHER" id="PTHR43051">
    <property type="entry name" value="POLYNUCLEOTIDE ADENYLYLTRANSFERASE FAMILY PROTEIN"/>
    <property type="match status" value="1"/>
</dbReference>
<evidence type="ECO:0000256" key="3">
    <source>
        <dbReference type="ARBA" id="ARBA00022741"/>
    </source>
</evidence>
<comment type="catalytic activity">
    <reaction evidence="7">
        <text>RNA(n) + ATP = RNA(n)-3'-adenine ribonucleotide + diphosphate</text>
        <dbReference type="Rhea" id="RHEA:11332"/>
        <dbReference type="Rhea" id="RHEA-COMP:14527"/>
        <dbReference type="Rhea" id="RHEA-COMP:17347"/>
        <dbReference type="ChEBI" id="CHEBI:30616"/>
        <dbReference type="ChEBI" id="CHEBI:33019"/>
        <dbReference type="ChEBI" id="CHEBI:140395"/>
        <dbReference type="ChEBI" id="CHEBI:173115"/>
        <dbReference type="EC" id="2.7.7.19"/>
    </reaction>
</comment>
<dbReference type="InterPro" id="IPR010206">
    <property type="entry name" value="PolA_pol_I"/>
</dbReference>
<dbReference type="Proteomes" id="UP000288279">
    <property type="component" value="Unassembled WGS sequence"/>
</dbReference>
<dbReference type="Gene3D" id="1.10.3090.10">
    <property type="entry name" value="cca-adding enzyme, domain 2"/>
    <property type="match status" value="1"/>
</dbReference>